<evidence type="ECO:0000313" key="4">
    <source>
        <dbReference type="Proteomes" id="UP000010866"/>
    </source>
</evidence>
<keyword evidence="4" id="KW-1185">Reference proteome</keyword>
<keyword evidence="1" id="KW-0173">Coenzyme A biosynthesis</keyword>
<keyword evidence="1" id="KW-0547">Nucleotide-binding</keyword>
<dbReference type="Gene3D" id="3.30.230.10">
    <property type="match status" value="1"/>
</dbReference>
<sequence length="293" mass="30896">MQERKWSAKAFAPAHITGFFCIHDHEDKRKKGSTGCGIVLDRGAVTTATYTEELEDTLIFLNGKQVDGNTTRTVVNMLTDIPLLVESVTNMPIGCGFGASGAGALSTAYAVNDVLSLNLTSSEIIETAHVAEVVNRSGLGDVIAQSYGGVVIRTAPGAPQYGDVDWIPAAGKEVLCLALGELGTSSIISDPDLAWRINSMGKGSMKRLMKSPTFETFMQCSQDFAFGTGLASNIVTDIIEAVGSAGGIASQAMLGESVFVTVGPDRREAVIEALSEFGEPSAYYLNNCRAGLL</sequence>
<dbReference type="UniPathway" id="UPA00241"/>
<dbReference type="EMBL" id="CP003362">
    <property type="protein sequence ID" value="AGB50088.1"/>
    <property type="molecule type" value="Genomic_DNA"/>
</dbReference>
<dbReference type="GO" id="GO:0015937">
    <property type="term" value="P:coenzyme A biosynthetic process"/>
    <property type="evidence" value="ECO:0007669"/>
    <property type="project" value="UniProtKB-UniRule"/>
</dbReference>
<dbReference type="GeneID" id="14406424"/>
<dbReference type="RefSeq" id="WP_015325253.1">
    <property type="nucleotide sequence ID" value="NC_019977.1"/>
</dbReference>
<dbReference type="GO" id="GO:0005524">
    <property type="term" value="F:ATP binding"/>
    <property type="evidence" value="ECO:0007669"/>
    <property type="project" value="UniProtKB-KW"/>
</dbReference>
<dbReference type="PANTHER" id="PTHR42282">
    <property type="entry name" value="PANTOATE KINASE-RELATED"/>
    <property type="match status" value="1"/>
</dbReference>
<dbReference type="InterPro" id="IPR020568">
    <property type="entry name" value="Ribosomal_Su5_D2-typ_SF"/>
</dbReference>
<comment type="function">
    <text evidence="1">Phosphorylates (R)-pantoate to form (R)-4-phosphopantoate in the CoA biosynthesis pathway.</text>
</comment>
<organism evidence="3 4">
    <name type="scientific">Methanomethylovorans hollandica (strain DSM 15978 / NBRC 107637 / DMS1)</name>
    <dbReference type="NCBI Taxonomy" id="867904"/>
    <lineage>
        <taxon>Archaea</taxon>
        <taxon>Methanobacteriati</taxon>
        <taxon>Methanobacteriota</taxon>
        <taxon>Stenosarchaea group</taxon>
        <taxon>Methanomicrobia</taxon>
        <taxon>Methanosarcinales</taxon>
        <taxon>Methanosarcinaceae</taxon>
        <taxon>Methanomethylovorans</taxon>
    </lineage>
</organism>
<name>L0L111_METHD</name>
<feature type="domain" description="GHMP kinase N-terminal" evidence="2">
    <location>
        <begin position="85"/>
        <end position="149"/>
    </location>
</feature>
<evidence type="ECO:0000313" key="3">
    <source>
        <dbReference type="EMBL" id="AGB50088.1"/>
    </source>
</evidence>
<gene>
    <name evidence="3" type="ordered locus">Metho_1911</name>
</gene>
<keyword evidence="1" id="KW-0808">Transferase</keyword>
<comment type="pathway">
    <text evidence="1">Cofactor biosynthesis; coenzyme A biosynthesis.</text>
</comment>
<dbReference type="SUPFAM" id="SSF54211">
    <property type="entry name" value="Ribosomal protein S5 domain 2-like"/>
    <property type="match status" value="1"/>
</dbReference>
<evidence type="ECO:0000256" key="1">
    <source>
        <dbReference type="HAMAP-Rule" id="MF_02223"/>
    </source>
</evidence>
<dbReference type="InterPro" id="IPR006204">
    <property type="entry name" value="GHMP_kinase_N_dom"/>
</dbReference>
<dbReference type="GO" id="GO:0016301">
    <property type="term" value="F:kinase activity"/>
    <property type="evidence" value="ECO:0007669"/>
    <property type="project" value="UniProtKB-UniRule"/>
</dbReference>
<keyword evidence="1 3" id="KW-0418">Kinase</keyword>
<dbReference type="Proteomes" id="UP000010866">
    <property type="component" value="Chromosome"/>
</dbReference>
<dbReference type="InterPro" id="IPR012043">
    <property type="entry name" value="PoK"/>
</dbReference>
<evidence type="ECO:0000259" key="2">
    <source>
        <dbReference type="Pfam" id="PF00288"/>
    </source>
</evidence>
<comment type="similarity">
    <text evidence="1">Belongs to the GHMP kinase family. PoK subfamily.</text>
</comment>
<reference evidence="4" key="1">
    <citation type="submission" date="2012-02" db="EMBL/GenBank/DDBJ databases">
        <title>Complete sequence of chromosome of Methanomethylovorans hollandica DSM 15978.</title>
        <authorList>
            <person name="Lucas S."/>
            <person name="Copeland A."/>
            <person name="Lapidus A."/>
            <person name="Glavina del Rio T."/>
            <person name="Dalin E."/>
            <person name="Tice H."/>
            <person name="Bruce D."/>
            <person name="Goodwin L."/>
            <person name="Pitluck S."/>
            <person name="Peters L."/>
            <person name="Mikhailova N."/>
            <person name="Held B."/>
            <person name="Kyrpides N."/>
            <person name="Mavromatis K."/>
            <person name="Ivanova N."/>
            <person name="Brettin T."/>
            <person name="Detter J.C."/>
            <person name="Han C."/>
            <person name="Larimer F."/>
            <person name="Land M."/>
            <person name="Hauser L."/>
            <person name="Markowitz V."/>
            <person name="Cheng J.-F."/>
            <person name="Hugenholtz P."/>
            <person name="Woyke T."/>
            <person name="Wu D."/>
            <person name="Spring S."/>
            <person name="Schroeder M."/>
            <person name="Brambilla E."/>
            <person name="Klenk H.-P."/>
            <person name="Eisen J.A."/>
        </authorList>
    </citation>
    <scope>NUCLEOTIDE SEQUENCE [LARGE SCALE GENOMIC DNA]</scope>
    <source>
        <strain evidence="4">DSM 15978 / NBRC 107637 / DMS1</strain>
    </source>
</reference>
<dbReference type="OrthoDB" id="85822at2157"/>
<dbReference type="HOGENOM" id="CLU_081191_0_0_2"/>
<dbReference type="PIRSF" id="PIRSF016896">
    <property type="entry name" value="GHMP_arc_MJ0969"/>
    <property type="match status" value="1"/>
</dbReference>
<dbReference type="PANTHER" id="PTHR42282:SF1">
    <property type="entry name" value="PANTOATE KINASE"/>
    <property type="match status" value="1"/>
</dbReference>
<accession>L0L111</accession>
<dbReference type="STRING" id="867904.Metho_1911"/>
<dbReference type="HAMAP" id="MF_02223">
    <property type="entry name" value="Pantoate_kinase"/>
    <property type="match status" value="1"/>
</dbReference>
<dbReference type="KEGG" id="mhz:Metho_1911"/>
<comment type="catalytic activity">
    <reaction evidence="1">
        <text>(R)-pantoate + ATP = (R)-4-phosphopantoate + ADP + H(+)</text>
        <dbReference type="Rhea" id="RHEA:28246"/>
        <dbReference type="ChEBI" id="CHEBI:15378"/>
        <dbReference type="ChEBI" id="CHEBI:15980"/>
        <dbReference type="ChEBI" id="CHEBI:30616"/>
        <dbReference type="ChEBI" id="CHEBI:61294"/>
        <dbReference type="ChEBI" id="CHEBI:456216"/>
        <dbReference type="EC" id="2.7.1.169"/>
    </reaction>
</comment>
<dbReference type="Pfam" id="PF00288">
    <property type="entry name" value="GHMP_kinases_N"/>
    <property type="match status" value="1"/>
</dbReference>
<dbReference type="EC" id="2.7.1.169" evidence="1"/>
<protein>
    <recommendedName>
        <fullName evidence="1">Pantoate kinase</fullName>
        <shortName evidence="1">PoK</shortName>
        <ecNumber evidence="1">2.7.1.169</ecNumber>
    </recommendedName>
</protein>
<proteinExistence type="inferred from homology"/>
<dbReference type="AlphaFoldDB" id="L0L111"/>
<keyword evidence="1" id="KW-0067">ATP-binding</keyword>
<dbReference type="InterPro" id="IPR014721">
    <property type="entry name" value="Ribsml_uS5_D2-typ_fold_subgr"/>
</dbReference>